<evidence type="ECO:0000313" key="5">
    <source>
        <dbReference type="EMBL" id="KAF8776317.1"/>
    </source>
</evidence>
<evidence type="ECO:0000259" key="3">
    <source>
        <dbReference type="Pfam" id="PF23559"/>
    </source>
</evidence>
<dbReference type="PANTHER" id="PTHR47186">
    <property type="entry name" value="LEUCINE-RICH REPEAT-CONTAINING PROTEIN 57"/>
    <property type="match status" value="1"/>
</dbReference>
<dbReference type="Proteomes" id="UP000636709">
    <property type="component" value="Unassembled WGS sequence"/>
</dbReference>
<dbReference type="OrthoDB" id="775811at2759"/>
<sequence length="896" mass="98300">MRVRPVTLVARLPFFSAPQALLPTMDATDRSPGSRKQQLLQGPRPPRLGISKGSHKIKKKPAVVFFDAKTKPGGFEQLVRRLNGPVAAAAAAAPVLSSAARLAAIETAVVRAPLASSNGILSPALLPPVSCSWQWRQPSAALPLFNPSCGGVPWLAELIPCFLPAAAAGTCAIQEEVLGRPWDPFALTPNITMPATLEFLTAGNVVGPDLKSVAGEAEPADMQGVHFDCSSIRLLLLHLLHVRTTISSSDVVPPCWDPSWFSDVKRSCSDAQESLEDLHYNMVLTVLGVQRQLVLSPSPKKLAILSIIGKFDSLNNGSPGLSGATLGTTNSEMLSLTSMVMRCILLCRGVLGITSIVGTKSNNMTPELPVFAFDDLTYTSHDNKLLTRIKRHGMPSLNDPFYLSPIFIRNLLYLDLSSCSSLTELPPCIGNLYNLAALNLSHCYSLRILPVSLGRLHNLLVLFLSSCHALRSLPVSLCELSKLRLLDLAGCLSLENLPDSLVNLGRLENLNLSDCKELKQLPQPFVKLQEVKYLNLSGSYGIDLDAEYLCTLANLKCVTLSPLTNIQGFPDSFQELASRLDMLRWWKKNCVHPQCNREAAFLNSYRCYEQNIIDRLMSNEGDTSSEHTVCSICIVGESGMGKTELGHVLGDLDMNSYPHLDSIGWKVVEKSGGNPMCVKALSFVFPGEGNQPEDTGLHYFDELVCRSFLQRSPFHNDQDDGFVMHELFHDLATSVSKDECFRCEEPFCSLPEDMCHLSLVLSDFKAIAPAKEARNLQSFLVVRGSFPVVRILHSNDLYVKFGFLRALNLSYTDILELPSSIGNMKHLRLLALNNTKIKGLPFEIGQVGTLQTLELKDCFHLTDLPESTINLAKLRHLDVHKEPGKLKLACLMVLGS</sequence>
<reference evidence="5" key="1">
    <citation type="submission" date="2020-07" db="EMBL/GenBank/DDBJ databases">
        <title>Genome sequence and genetic diversity analysis of an under-domesticated orphan crop, white fonio (Digitaria exilis).</title>
        <authorList>
            <person name="Bennetzen J.L."/>
            <person name="Chen S."/>
            <person name="Ma X."/>
            <person name="Wang X."/>
            <person name="Yssel A.E.J."/>
            <person name="Chaluvadi S.R."/>
            <person name="Johnson M."/>
            <person name="Gangashetty P."/>
            <person name="Hamidou F."/>
            <person name="Sanogo M.D."/>
            <person name="Zwaenepoel A."/>
            <person name="Wallace J."/>
            <person name="Van De Peer Y."/>
            <person name="Van Deynze A."/>
        </authorList>
    </citation>
    <scope>NUCLEOTIDE SEQUENCE</scope>
    <source>
        <tissue evidence="5">Leaves</tissue>
    </source>
</reference>
<dbReference type="Gene3D" id="3.80.10.10">
    <property type="entry name" value="Ribonuclease Inhibitor"/>
    <property type="match status" value="2"/>
</dbReference>
<dbReference type="InterPro" id="IPR058922">
    <property type="entry name" value="WHD_DRP"/>
</dbReference>
<keyword evidence="1" id="KW-0677">Repeat</keyword>
<dbReference type="AlphaFoldDB" id="A0A835KUH2"/>
<dbReference type="PANTHER" id="PTHR47186:SF31">
    <property type="entry name" value="WRKY DOMAIN-CONTAINING PROTEIN"/>
    <property type="match status" value="1"/>
</dbReference>
<evidence type="ECO:0000256" key="1">
    <source>
        <dbReference type="ARBA" id="ARBA00022737"/>
    </source>
</evidence>
<feature type="region of interest" description="Disordered" evidence="2">
    <location>
        <begin position="23"/>
        <end position="53"/>
    </location>
</feature>
<feature type="domain" description="Disease resistance protein winged helix" evidence="3">
    <location>
        <begin position="680"/>
        <end position="732"/>
    </location>
</feature>
<accession>A0A835KUH2</accession>
<comment type="caution">
    <text evidence="5">The sequence shown here is derived from an EMBL/GenBank/DDBJ whole genome shotgun (WGS) entry which is preliminary data.</text>
</comment>
<dbReference type="InterPro" id="IPR055414">
    <property type="entry name" value="LRR_R13L4/SHOC2-like"/>
</dbReference>
<proteinExistence type="predicted"/>
<keyword evidence="6" id="KW-1185">Reference proteome</keyword>
<dbReference type="Pfam" id="PF23598">
    <property type="entry name" value="LRR_14"/>
    <property type="match status" value="1"/>
</dbReference>
<dbReference type="InterPro" id="IPR032675">
    <property type="entry name" value="LRR_dom_sf"/>
</dbReference>
<organism evidence="5 6">
    <name type="scientific">Digitaria exilis</name>
    <dbReference type="NCBI Taxonomy" id="1010633"/>
    <lineage>
        <taxon>Eukaryota</taxon>
        <taxon>Viridiplantae</taxon>
        <taxon>Streptophyta</taxon>
        <taxon>Embryophyta</taxon>
        <taxon>Tracheophyta</taxon>
        <taxon>Spermatophyta</taxon>
        <taxon>Magnoliopsida</taxon>
        <taxon>Liliopsida</taxon>
        <taxon>Poales</taxon>
        <taxon>Poaceae</taxon>
        <taxon>PACMAD clade</taxon>
        <taxon>Panicoideae</taxon>
        <taxon>Panicodae</taxon>
        <taxon>Paniceae</taxon>
        <taxon>Anthephorinae</taxon>
        <taxon>Digitaria</taxon>
    </lineage>
</organism>
<evidence type="ECO:0000259" key="4">
    <source>
        <dbReference type="Pfam" id="PF23598"/>
    </source>
</evidence>
<feature type="domain" description="Disease resistance R13L4/SHOC-2-like LRR" evidence="4">
    <location>
        <begin position="799"/>
        <end position="881"/>
    </location>
</feature>
<dbReference type="SUPFAM" id="SSF52058">
    <property type="entry name" value="L domain-like"/>
    <property type="match status" value="2"/>
</dbReference>
<dbReference type="Pfam" id="PF23559">
    <property type="entry name" value="WHD_DRP"/>
    <property type="match status" value="1"/>
</dbReference>
<evidence type="ECO:0000313" key="6">
    <source>
        <dbReference type="Proteomes" id="UP000636709"/>
    </source>
</evidence>
<name>A0A835KUH2_9POAL</name>
<dbReference type="EMBL" id="JACEFO010000211">
    <property type="protein sequence ID" value="KAF8776317.1"/>
    <property type="molecule type" value="Genomic_DNA"/>
</dbReference>
<protein>
    <submittedName>
        <fullName evidence="5">Uncharacterized protein</fullName>
    </submittedName>
</protein>
<gene>
    <name evidence="5" type="ORF">HU200_003636</name>
</gene>
<evidence type="ECO:0000256" key="2">
    <source>
        <dbReference type="SAM" id="MobiDB-lite"/>
    </source>
</evidence>